<dbReference type="SUPFAM" id="SSF117143">
    <property type="entry name" value="Flagellar hook protein flgE"/>
    <property type="match status" value="2"/>
</dbReference>
<evidence type="ECO:0000256" key="4">
    <source>
        <dbReference type="ARBA" id="ARBA00023143"/>
    </source>
</evidence>
<dbReference type="Pfam" id="PF07559">
    <property type="entry name" value="FlgE_D2"/>
    <property type="match status" value="1"/>
</dbReference>
<dbReference type="GO" id="GO:0009425">
    <property type="term" value="C:bacterial-type flagellum basal body"/>
    <property type="evidence" value="ECO:0007669"/>
    <property type="project" value="UniProtKB-SubCell"/>
</dbReference>
<sequence>MDAAMNAAVSALISESQALSTISNNLANSGTTGYKAVSTQFLSLLSTGSSGNNYPAGGVEAVARQNVSLQGNIVSTTSSTDLALDGNGFFVLSDGTSAQSFYTRNGAFETDSSGNMYLNGTGYYLMGWPTSSTGSITSANSSNTASLSKVNLDSFNSSATATTDFALTANLPDEGQSSVNSTSYTNTSGSTEQLNYSWVSTGTTTSGDKTYLVSVTPSNSSVTLSDGTTSGASQLTYSVVTDSSGNIVSVHGTTNNTAGYSGTVLPTSITPSDSSSAVTGQTWANVLSNTGYSATQSLTTYDSLGTEEDYPVTWTAAGDNTWVMTVKSPTDSTGSTVTGELADSSGVSTSSYSYSVSFNSDGTLKSVTPLSTDTSGTLSTAPTNAAGGVALKTYSWTDGAAKADVSVSLGTYGKADGLTQYNTGQTTPTISKVSHTQNGVEYGSLSSISISKTGLVEATYSNGQTVDIYQLAVATFPNVNGLSALNDSVYQQTTSSGAYTLNVAGQNGAATVTESALESSTVDTSTEFSDMIVCQQAYQAASQVISTGKTMFSTLLQAVQ</sequence>
<dbReference type="AlphaFoldDB" id="A0A1J5RP36"/>
<evidence type="ECO:0000259" key="6">
    <source>
        <dbReference type="Pfam" id="PF06429"/>
    </source>
</evidence>
<dbReference type="InterPro" id="IPR001444">
    <property type="entry name" value="Flag_bb_rod_N"/>
</dbReference>
<comment type="similarity">
    <text evidence="2">Belongs to the flagella basal body rod proteins family.</text>
</comment>
<dbReference type="GO" id="GO:0071978">
    <property type="term" value="P:bacterial-type flagellum-dependent swarming motility"/>
    <property type="evidence" value="ECO:0007669"/>
    <property type="project" value="TreeGrafter"/>
</dbReference>
<dbReference type="InterPro" id="IPR053967">
    <property type="entry name" value="LlgE_F_G-like_D1"/>
</dbReference>
<dbReference type="Pfam" id="PF22692">
    <property type="entry name" value="LlgE_F_G_D1"/>
    <property type="match status" value="1"/>
</dbReference>
<dbReference type="Pfam" id="PF00460">
    <property type="entry name" value="Flg_bb_rod"/>
    <property type="match status" value="1"/>
</dbReference>
<feature type="domain" description="Flagellar hook protein FlgE D2" evidence="7">
    <location>
        <begin position="284"/>
        <end position="430"/>
    </location>
</feature>
<keyword evidence="9" id="KW-0966">Cell projection</keyword>
<feature type="domain" description="Flagellar basal-body/hook protein C-terminal" evidence="6">
    <location>
        <begin position="515"/>
        <end position="557"/>
    </location>
</feature>
<feature type="domain" description="Flagellar basal body rod protein N-terminal" evidence="5">
    <location>
        <begin position="5"/>
        <end position="35"/>
    </location>
</feature>
<comment type="subcellular location">
    <subcellularLocation>
        <location evidence="1">Bacterial flagellum basal body</location>
    </subcellularLocation>
</comment>
<organism evidence="9">
    <name type="scientific">mine drainage metagenome</name>
    <dbReference type="NCBI Taxonomy" id="410659"/>
    <lineage>
        <taxon>unclassified sequences</taxon>
        <taxon>metagenomes</taxon>
        <taxon>ecological metagenomes</taxon>
    </lineage>
</organism>
<dbReference type="InterPro" id="IPR037925">
    <property type="entry name" value="FlgE/F/G-like"/>
</dbReference>
<keyword evidence="4" id="KW-0975">Bacterial flagellum</keyword>
<dbReference type="EMBL" id="MLJW01000199">
    <property type="protein sequence ID" value="OIQ93844.1"/>
    <property type="molecule type" value="Genomic_DNA"/>
</dbReference>
<dbReference type="InterPro" id="IPR011491">
    <property type="entry name" value="FlgE_D2"/>
</dbReference>
<evidence type="ECO:0000259" key="8">
    <source>
        <dbReference type="Pfam" id="PF22692"/>
    </source>
</evidence>
<dbReference type="Gene3D" id="2.60.98.20">
    <property type="entry name" value="Flagellar hook protein FlgE"/>
    <property type="match status" value="1"/>
</dbReference>
<proteinExistence type="inferred from homology"/>
<evidence type="ECO:0000313" key="9">
    <source>
        <dbReference type="EMBL" id="OIQ93844.1"/>
    </source>
</evidence>
<dbReference type="Pfam" id="PF06429">
    <property type="entry name" value="Flg_bbr_C"/>
    <property type="match status" value="1"/>
</dbReference>
<reference evidence="9" key="1">
    <citation type="submission" date="2016-10" db="EMBL/GenBank/DDBJ databases">
        <title>Sequence of Gallionella enrichment culture.</title>
        <authorList>
            <person name="Poehlein A."/>
            <person name="Muehling M."/>
            <person name="Daniel R."/>
        </authorList>
    </citation>
    <scope>NUCLEOTIDE SEQUENCE</scope>
</reference>
<comment type="caution">
    <text evidence="9">The sequence shown here is derived from an EMBL/GenBank/DDBJ whole genome shotgun (WGS) entry which is preliminary data.</text>
</comment>
<evidence type="ECO:0000259" key="5">
    <source>
        <dbReference type="Pfam" id="PF00460"/>
    </source>
</evidence>
<evidence type="ECO:0000256" key="1">
    <source>
        <dbReference type="ARBA" id="ARBA00004117"/>
    </source>
</evidence>
<evidence type="ECO:0000256" key="2">
    <source>
        <dbReference type="ARBA" id="ARBA00009677"/>
    </source>
</evidence>
<dbReference type="GO" id="GO:0005829">
    <property type="term" value="C:cytosol"/>
    <property type="evidence" value="ECO:0007669"/>
    <property type="project" value="TreeGrafter"/>
</dbReference>
<evidence type="ECO:0000256" key="3">
    <source>
        <dbReference type="ARBA" id="ARBA00019015"/>
    </source>
</evidence>
<dbReference type="PANTHER" id="PTHR30435">
    <property type="entry name" value="FLAGELLAR PROTEIN"/>
    <property type="match status" value="1"/>
</dbReference>
<gene>
    <name evidence="9" type="primary">flgE_5</name>
    <name evidence="9" type="ORF">GALL_242270</name>
</gene>
<dbReference type="InterPro" id="IPR020013">
    <property type="entry name" value="Flagellar_FlgE/F/G"/>
</dbReference>
<keyword evidence="9" id="KW-0282">Flagellum</keyword>
<accession>A0A1J5RP36</accession>
<dbReference type="InterPro" id="IPR010930">
    <property type="entry name" value="Flg_bb/hook_C_dom"/>
</dbReference>
<dbReference type="GO" id="GO:0009424">
    <property type="term" value="C:bacterial-type flagellum hook"/>
    <property type="evidence" value="ECO:0007669"/>
    <property type="project" value="TreeGrafter"/>
</dbReference>
<protein>
    <recommendedName>
        <fullName evidence="3">Flagellar hook protein FlgE</fullName>
    </recommendedName>
</protein>
<feature type="domain" description="Flagellar hook protein FlgE/F/G-like D1" evidence="8">
    <location>
        <begin position="83"/>
        <end position="135"/>
    </location>
</feature>
<dbReference type="InterPro" id="IPR037058">
    <property type="entry name" value="Falgellar_hook_FlgE_sf"/>
</dbReference>
<dbReference type="PANTHER" id="PTHR30435:SF1">
    <property type="entry name" value="FLAGELLAR HOOK PROTEIN FLGE"/>
    <property type="match status" value="1"/>
</dbReference>
<dbReference type="NCBIfam" id="TIGR03506">
    <property type="entry name" value="FlgEFG_subfam"/>
    <property type="match status" value="2"/>
</dbReference>
<name>A0A1J5RP36_9ZZZZ</name>
<evidence type="ECO:0000259" key="7">
    <source>
        <dbReference type="Pfam" id="PF07559"/>
    </source>
</evidence>
<keyword evidence="9" id="KW-0969">Cilium</keyword>